<evidence type="ECO:0000256" key="2">
    <source>
        <dbReference type="ARBA" id="ARBA00023002"/>
    </source>
</evidence>
<comment type="similarity">
    <text evidence="1 3">Belongs to the short-chain dehydrogenases/reductases (SDR) family.</text>
</comment>
<dbReference type="InterPro" id="IPR002347">
    <property type="entry name" value="SDR_fam"/>
</dbReference>
<comment type="caution">
    <text evidence="5">The sequence shown here is derived from an EMBL/GenBank/DDBJ whole genome shotgun (WGS) entry which is preliminary data.</text>
</comment>
<evidence type="ECO:0000256" key="3">
    <source>
        <dbReference type="RuleBase" id="RU000363"/>
    </source>
</evidence>
<dbReference type="SMART" id="SM00822">
    <property type="entry name" value="PKS_KR"/>
    <property type="match status" value="1"/>
</dbReference>
<dbReference type="AlphaFoldDB" id="A0A178MSD5"/>
<evidence type="ECO:0000259" key="4">
    <source>
        <dbReference type="SMART" id="SM00822"/>
    </source>
</evidence>
<evidence type="ECO:0000313" key="5">
    <source>
        <dbReference type="EMBL" id="OAN52385.1"/>
    </source>
</evidence>
<reference evidence="5 6" key="1">
    <citation type="submission" date="2016-04" db="EMBL/GenBank/DDBJ databases">
        <title>Draft genome sequence of freshwater magnetotactic bacteria Magnetospirillum marisnigri SP-1 and Magnetospirillum moscoviense BB-1.</title>
        <authorList>
            <person name="Koziaeva V."/>
            <person name="Dziuba M.V."/>
            <person name="Ivanov T.M."/>
            <person name="Kuznetsov B."/>
            <person name="Grouzdev D.S."/>
        </authorList>
    </citation>
    <scope>NUCLEOTIDE SEQUENCE [LARGE SCALE GENOMIC DNA]</scope>
    <source>
        <strain evidence="5 6">SP-1</strain>
    </source>
</reference>
<gene>
    <name evidence="5" type="ORF">A6A04_01475</name>
</gene>
<keyword evidence="2" id="KW-0560">Oxidoreductase</keyword>
<dbReference type="PRINTS" id="PR00081">
    <property type="entry name" value="GDHRDH"/>
</dbReference>
<dbReference type="GO" id="GO:0016020">
    <property type="term" value="C:membrane"/>
    <property type="evidence" value="ECO:0007669"/>
    <property type="project" value="TreeGrafter"/>
</dbReference>
<dbReference type="GO" id="GO:0016491">
    <property type="term" value="F:oxidoreductase activity"/>
    <property type="evidence" value="ECO:0007669"/>
    <property type="project" value="UniProtKB-KW"/>
</dbReference>
<organism evidence="5 6">
    <name type="scientific">Paramagnetospirillum marisnigri</name>
    <dbReference type="NCBI Taxonomy" id="1285242"/>
    <lineage>
        <taxon>Bacteria</taxon>
        <taxon>Pseudomonadati</taxon>
        <taxon>Pseudomonadota</taxon>
        <taxon>Alphaproteobacteria</taxon>
        <taxon>Rhodospirillales</taxon>
        <taxon>Magnetospirillaceae</taxon>
        <taxon>Paramagnetospirillum</taxon>
    </lineage>
</organism>
<dbReference type="OrthoDB" id="335726at2"/>
<feature type="domain" description="Ketoreductase" evidence="4">
    <location>
        <begin position="4"/>
        <end position="179"/>
    </location>
</feature>
<dbReference type="InterPro" id="IPR036291">
    <property type="entry name" value="NAD(P)-bd_dom_sf"/>
</dbReference>
<dbReference type="STRING" id="1285242.A6A04_01475"/>
<dbReference type="RefSeq" id="WP_068491361.1">
    <property type="nucleotide sequence ID" value="NZ_LWQT01000044.1"/>
</dbReference>
<sequence length="243" mass="25286">MMTRTWITGAGSGIGEALALRLAAEGHSVIASGRRLEPLTELAGRGPGITPLAVDVTDRAAVQAAVSAMGTIDTAILCAGIHTPTPARSFDADTVRRLMETNLMGAVHCIEALLPAMIARGSGHLVLVASVAGYRGLPTAGGYSASKAGLIALAESLKLDLDGSGVRVSLINPGFVDTPLTRQNPFPMPDLVTAGQAAEAILCGLKAGRFETAFPFRFALAMKVLRLLPDRLYFALMHKVTGL</sequence>
<evidence type="ECO:0000256" key="1">
    <source>
        <dbReference type="ARBA" id="ARBA00006484"/>
    </source>
</evidence>
<dbReference type="SUPFAM" id="SSF51735">
    <property type="entry name" value="NAD(P)-binding Rossmann-fold domains"/>
    <property type="match status" value="1"/>
</dbReference>
<evidence type="ECO:0000313" key="6">
    <source>
        <dbReference type="Proteomes" id="UP000078428"/>
    </source>
</evidence>
<dbReference type="PRINTS" id="PR00080">
    <property type="entry name" value="SDRFAMILY"/>
</dbReference>
<keyword evidence="6" id="KW-1185">Reference proteome</keyword>
<dbReference type="Pfam" id="PF00106">
    <property type="entry name" value="adh_short"/>
    <property type="match status" value="1"/>
</dbReference>
<dbReference type="PANTHER" id="PTHR44196">
    <property type="entry name" value="DEHYDROGENASE/REDUCTASE SDR FAMILY MEMBER 7B"/>
    <property type="match status" value="1"/>
</dbReference>
<protein>
    <submittedName>
        <fullName evidence="5">Oxidoreductase</fullName>
    </submittedName>
</protein>
<dbReference type="Proteomes" id="UP000078428">
    <property type="component" value="Unassembled WGS sequence"/>
</dbReference>
<proteinExistence type="inferred from homology"/>
<dbReference type="InterPro" id="IPR057326">
    <property type="entry name" value="KR_dom"/>
</dbReference>
<dbReference type="EMBL" id="LWQT01000044">
    <property type="protein sequence ID" value="OAN52385.1"/>
    <property type="molecule type" value="Genomic_DNA"/>
</dbReference>
<name>A0A178MSD5_9PROT</name>
<accession>A0A178MSD5</accession>
<dbReference type="PANTHER" id="PTHR44196:SF1">
    <property type="entry name" value="DEHYDROGENASE_REDUCTASE SDR FAMILY MEMBER 7B"/>
    <property type="match status" value="1"/>
</dbReference>
<dbReference type="Gene3D" id="3.40.50.720">
    <property type="entry name" value="NAD(P)-binding Rossmann-like Domain"/>
    <property type="match status" value="1"/>
</dbReference>